<evidence type="ECO:0000313" key="2">
    <source>
        <dbReference type="EMBL" id="SBP16817.1"/>
    </source>
</evidence>
<dbReference type="AlphaFoldDB" id="A0A1A7XFH9"/>
<dbReference type="EMBL" id="HADW01015417">
    <property type="protein sequence ID" value="SBP16817.1"/>
    <property type="molecule type" value="Transcribed_RNA"/>
</dbReference>
<feature type="non-terminal residue" evidence="2">
    <location>
        <position position="214"/>
    </location>
</feature>
<gene>
    <name evidence="2" type="primary">PRLRB</name>
</gene>
<reference evidence="2" key="2">
    <citation type="submission" date="2016-06" db="EMBL/GenBank/DDBJ databases">
        <title>The genome of a short-lived fish provides insights into sex chromosome evolution and the genetic control of aging.</title>
        <authorList>
            <person name="Reichwald K."/>
            <person name="Felder M."/>
            <person name="Petzold A."/>
            <person name="Koch P."/>
            <person name="Groth M."/>
            <person name="Platzer M."/>
        </authorList>
    </citation>
    <scope>NUCLEOTIDE SEQUENCE</scope>
    <source>
        <tissue evidence="2">Brain</tissue>
    </source>
</reference>
<sequence>KSLLVSAGLNLDPEIQREESTPGQSDRENTNSSEHEKDDFTPTNRSQSKENLSHVEPLQLPPEKRQNSSVNFVSEYGALPETTTCENTLQPFAAGGGYVDIQQREEVGVEQWDYSKVKEVDGEAILILQSDDLPVSSDSQTREGNVPDDYSRVKEVNSDNVVILQKHDSHESFCKKKEALNTEWSNQKPKTAHSSDCNKKMCSEISDGYVDSVP</sequence>
<evidence type="ECO:0000256" key="1">
    <source>
        <dbReference type="SAM" id="MobiDB-lite"/>
    </source>
</evidence>
<accession>A0A1A7XFH9</accession>
<reference evidence="2" key="1">
    <citation type="submission" date="2016-05" db="EMBL/GenBank/DDBJ databases">
        <authorList>
            <person name="Lavstsen T."/>
            <person name="Jespersen J.S."/>
        </authorList>
    </citation>
    <scope>NUCLEOTIDE SEQUENCE</scope>
    <source>
        <tissue evidence="2">Brain</tissue>
    </source>
</reference>
<protein>
    <submittedName>
        <fullName evidence="2">Prolactin receptor b</fullName>
    </submittedName>
</protein>
<proteinExistence type="predicted"/>
<keyword evidence="2" id="KW-0675">Receptor</keyword>
<feature type="non-terminal residue" evidence="2">
    <location>
        <position position="1"/>
    </location>
</feature>
<feature type="compositionally biased region" description="Basic and acidic residues" evidence="1">
    <location>
        <begin position="14"/>
        <end position="40"/>
    </location>
</feature>
<organism evidence="2">
    <name type="scientific">Iconisemion striatum</name>
    <dbReference type="NCBI Taxonomy" id="60296"/>
    <lineage>
        <taxon>Eukaryota</taxon>
        <taxon>Metazoa</taxon>
        <taxon>Chordata</taxon>
        <taxon>Craniata</taxon>
        <taxon>Vertebrata</taxon>
        <taxon>Euteleostomi</taxon>
        <taxon>Actinopterygii</taxon>
        <taxon>Neopterygii</taxon>
        <taxon>Teleostei</taxon>
        <taxon>Neoteleostei</taxon>
        <taxon>Acanthomorphata</taxon>
        <taxon>Ovalentaria</taxon>
        <taxon>Atherinomorphae</taxon>
        <taxon>Cyprinodontiformes</taxon>
        <taxon>Nothobranchiidae</taxon>
        <taxon>Iconisemion</taxon>
    </lineage>
</organism>
<feature type="region of interest" description="Disordered" evidence="1">
    <location>
        <begin position="1"/>
        <end position="68"/>
    </location>
</feature>
<name>A0A1A7XFH9_9TELE</name>